<feature type="domain" description="Putative DNA-binding" evidence="1">
    <location>
        <begin position="14"/>
        <end position="102"/>
    </location>
</feature>
<dbReference type="InterPro" id="IPR044922">
    <property type="entry name" value="DUF2063_N_sf"/>
</dbReference>
<evidence type="ECO:0000259" key="1">
    <source>
        <dbReference type="Pfam" id="PF09836"/>
    </source>
</evidence>
<reference evidence="4" key="1">
    <citation type="submission" date="2017-03" db="EMBL/GenBank/DDBJ databases">
        <title>Draft genome sequence of Moraxella equi CCUG 4950T type strain.</title>
        <authorList>
            <person name="Salva-Serra F."/>
            <person name="Engstrom-Jakobsson H."/>
            <person name="Thorell K."/>
            <person name="Jaen-Luchoro D."/>
            <person name="Gonzales-Siles L."/>
            <person name="Karlsson R."/>
            <person name="Yazdan S."/>
            <person name="Boulund F."/>
            <person name="Johnning A."/>
            <person name="Engstrand L."/>
            <person name="Kristiansson E."/>
            <person name="Moore E."/>
        </authorList>
    </citation>
    <scope>NUCLEOTIDE SEQUENCE [LARGE SCALE GENOMIC DNA]</scope>
    <source>
        <strain evidence="4">CCUG 4441</strain>
    </source>
</reference>
<dbReference type="InterPro" id="IPR018640">
    <property type="entry name" value="DUF2063"/>
</dbReference>
<organism evidence="3 4">
    <name type="scientific">Moraxella lacunata</name>
    <dbReference type="NCBI Taxonomy" id="477"/>
    <lineage>
        <taxon>Bacteria</taxon>
        <taxon>Pseudomonadati</taxon>
        <taxon>Pseudomonadota</taxon>
        <taxon>Gammaproteobacteria</taxon>
        <taxon>Moraxellales</taxon>
        <taxon>Moraxellaceae</taxon>
        <taxon>Moraxella</taxon>
    </lineage>
</organism>
<dbReference type="Gene3D" id="1.10.150.690">
    <property type="entry name" value="DUF2063"/>
    <property type="match status" value="1"/>
</dbReference>
<feature type="domain" description="NGO1945-like C-terminal" evidence="2">
    <location>
        <begin position="151"/>
        <end position="250"/>
    </location>
</feature>
<dbReference type="EMBL" id="MXAN01000064">
    <property type="protein sequence ID" value="OPH35570.1"/>
    <property type="molecule type" value="Genomic_DNA"/>
</dbReference>
<dbReference type="Pfam" id="PF22106">
    <property type="entry name" value="NGO1945_C"/>
    <property type="match status" value="1"/>
</dbReference>
<proteinExistence type="predicted"/>
<dbReference type="AlphaFoldDB" id="A0A1V4GT32"/>
<name>A0A1V4GT32_MORLA</name>
<dbReference type="Gene3D" id="3.90.930.50">
    <property type="match status" value="1"/>
</dbReference>
<sequence length="263" mass="31122">MIMMTDKAPNLRSFQRELGDYIRKQKHDDGDTVPSRVGQLYQHLIYNNISGFINQCFPITRKIIEVHFGASLWQNLIKDFIKHGDMTSPYFSEINEQFVGYLTDDVLNKFALPLYLSQFVHYEWVELYVDNLPNDSPKPVFIHQNEPIIINHTAQILYYEWMVQDISVSFLPNKKQPTFLVVYRQCMDNAFKTVFMAIDQLTFIILTFIQEKQKQGVCYQNTDELLLQLQKTFELNDEILNDIKSSFDDLLNTMLDNQIFYKR</sequence>
<dbReference type="Proteomes" id="UP000191025">
    <property type="component" value="Unassembled WGS sequence"/>
</dbReference>
<comment type="caution">
    <text evidence="3">The sequence shown here is derived from an EMBL/GenBank/DDBJ whole genome shotgun (WGS) entry which is preliminary data.</text>
</comment>
<evidence type="ECO:0000313" key="4">
    <source>
        <dbReference type="Proteomes" id="UP000191025"/>
    </source>
</evidence>
<protein>
    <submittedName>
        <fullName evidence="3">Uncharacterized protein</fullName>
    </submittedName>
</protein>
<dbReference type="InterPro" id="IPR054098">
    <property type="entry name" value="NGO1945-like_C"/>
</dbReference>
<dbReference type="Pfam" id="PF09836">
    <property type="entry name" value="DUF2063"/>
    <property type="match status" value="1"/>
</dbReference>
<evidence type="ECO:0000259" key="2">
    <source>
        <dbReference type="Pfam" id="PF22106"/>
    </source>
</evidence>
<accession>A0A1V4GT32</accession>
<evidence type="ECO:0000313" key="3">
    <source>
        <dbReference type="EMBL" id="OPH35570.1"/>
    </source>
</evidence>
<gene>
    <name evidence="3" type="ORF">B5J94_09230</name>
</gene>